<dbReference type="InterPro" id="IPR037185">
    <property type="entry name" value="EmrE-like"/>
</dbReference>
<dbReference type="SUPFAM" id="SSF103481">
    <property type="entry name" value="Multidrug resistance efflux transporter EmrE"/>
    <property type="match status" value="1"/>
</dbReference>
<evidence type="ECO:0000313" key="11">
    <source>
        <dbReference type="EMBL" id="MFC3859191.1"/>
    </source>
</evidence>
<dbReference type="EMBL" id="JBHRZF010000001">
    <property type="protein sequence ID" value="MFC3859191.1"/>
    <property type="molecule type" value="Genomic_DNA"/>
</dbReference>
<proteinExistence type="inferred from homology"/>
<dbReference type="Pfam" id="PF00893">
    <property type="entry name" value="Multi_Drug_Res"/>
    <property type="match status" value="1"/>
</dbReference>
<dbReference type="InterPro" id="IPR045324">
    <property type="entry name" value="Small_multidrug_res"/>
</dbReference>
<evidence type="ECO:0000256" key="9">
    <source>
        <dbReference type="RuleBase" id="RU003942"/>
    </source>
</evidence>
<comment type="subcellular location">
    <subcellularLocation>
        <location evidence="1">Cell inner membrane</location>
        <topology evidence="1">Multi-pass membrane protein</topology>
    </subcellularLocation>
    <subcellularLocation>
        <location evidence="9">Cell membrane</location>
        <topology evidence="9">Multi-pass membrane protein</topology>
    </subcellularLocation>
</comment>
<feature type="transmembrane region" description="Helical" evidence="10">
    <location>
        <begin position="6"/>
        <end position="22"/>
    </location>
</feature>
<evidence type="ECO:0000256" key="4">
    <source>
        <dbReference type="ARBA" id="ARBA00022475"/>
    </source>
</evidence>
<dbReference type="PANTHER" id="PTHR30561:SF6">
    <property type="entry name" value="SPERMIDINE EXPORT PROTEIN MDTI"/>
    <property type="match status" value="1"/>
</dbReference>
<dbReference type="InterPro" id="IPR000390">
    <property type="entry name" value="Small_drug/metabolite_transptr"/>
</dbReference>
<dbReference type="RefSeq" id="WP_380075360.1">
    <property type="nucleotide sequence ID" value="NZ_JBHRZF010000001.1"/>
</dbReference>
<feature type="transmembrane region" description="Helical" evidence="10">
    <location>
        <begin position="34"/>
        <end position="52"/>
    </location>
</feature>
<gene>
    <name evidence="11" type="ORF">ACFOPQ_00195</name>
</gene>
<dbReference type="Proteomes" id="UP001595748">
    <property type="component" value="Unassembled WGS sequence"/>
</dbReference>
<evidence type="ECO:0000256" key="8">
    <source>
        <dbReference type="ARBA" id="ARBA00023136"/>
    </source>
</evidence>
<evidence type="ECO:0000256" key="6">
    <source>
        <dbReference type="ARBA" id="ARBA00022692"/>
    </source>
</evidence>
<sequence>MNGATLLLGLAAVLDVIANALLKKSDGFKRWVPGVLALVLVVAAFGLLGVALKSVSLTTAYATWGATGLALTALMSRRLDGTRLRPAAWLGLALMAASVFVLHSS</sequence>
<evidence type="ECO:0000256" key="2">
    <source>
        <dbReference type="ARBA" id="ARBA00011359"/>
    </source>
</evidence>
<dbReference type="Gene3D" id="1.10.3730.20">
    <property type="match status" value="1"/>
</dbReference>
<evidence type="ECO:0000256" key="7">
    <source>
        <dbReference type="ARBA" id="ARBA00022989"/>
    </source>
</evidence>
<dbReference type="PANTHER" id="PTHR30561">
    <property type="entry name" value="SMR FAMILY PROTON-DEPENDENT DRUG EFFLUX TRANSPORTER SUGE"/>
    <property type="match status" value="1"/>
</dbReference>
<accession>A0ABV8A1F5</accession>
<evidence type="ECO:0000256" key="3">
    <source>
        <dbReference type="ARBA" id="ARBA00021114"/>
    </source>
</evidence>
<reference evidence="12" key="1">
    <citation type="journal article" date="2019" name="Int. J. Syst. Evol. Microbiol.">
        <title>The Global Catalogue of Microorganisms (GCM) 10K type strain sequencing project: providing services to taxonomists for standard genome sequencing and annotation.</title>
        <authorList>
            <consortium name="The Broad Institute Genomics Platform"/>
            <consortium name="The Broad Institute Genome Sequencing Center for Infectious Disease"/>
            <person name="Wu L."/>
            <person name="Ma J."/>
        </authorList>
    </citation>
    <scope>NUCLEOTIDE SEQUENCE [LARGE SCALE GENOMIC DNA]</scope>
    <source>
        <strain evidence="12">CCTCC AB 2013263</strain>
    </source>
</reference>
<keyword evidence="8 10" id="KW-0472">Membrane</keyword>
<comment type="subunit">
    <text evidence="2">Forms a complex with MdtJ.</text>
</comment>
<keyword evidence="7 10" id="KW-1133">Transmembrane helix</keyword>
<comment type="caution">
    <text evidence="11">The sequence shown here is derived from an EMBL/GenBank/DDBJ whole genome shotgun (WGS) entry which is preliminary data.</text>
</comment>
<organism evidence="11 12">
    <name type="scientific">Deinococcus antarcticus</name>
    <dbReference type="NCBI Taxonomy" id="1298767"/>
    <lineage>
        <taxon>Bacteria</taxon>
        <taxon>Thermotogati</taxon>
        <taxon>Deinococcota</taxon>
        <taxon>Deinococci</taxon>
        <taxon>Deinococcales</taxon>
        <taxon>Deinococcaceae</taxon>
        <taxon>Deinococcus</taxon>
    </lineage>
</organism>
<keyword evidence="6 9" id="KW-0812">Transmembrane</keyword>
<evidence type="ECO:0000256" key="1">
    <source>
        <dbReference type="ARBA" id="ARBA00004429"/>
    </source>
</evidence>
<evidence type="ECO:0000256" key="10">
    <source>
        <dbReference type="SAM" id="Phobius"/>
    </source>
</evidence>
<feature type="transmembrane region" description="Helical" evidence="10">
    <location>
        <begin position="87"/>
        <end position="104"/>
    </location>
</feature>
<name>A0ABV8A1F5_9DEIO</name>
<protein>
    <recommendedName>
        <fullName evidence="3">Spermidine export protein MdtI</fullName>
    </recommendedName>
</protein>
<evidence type="ECO:0000256" key="5">
    <source>
        <dbReference type="ARBA" id="ARBA00022519"/>
    </source>
</evidence>
<keyword evidence="5" id="KW-0997">Cell inner membrane</keyword>
<evidence type="ECO:0000313" key="12">
    <source>
        <dbReference type="Proteomes" id="UP001595748"/>
    </source>
</evidence>
<keyword evidence="12" id="KW-1185">Reference proteome</keyword>
<comment type="similarity">
    <text evidence="9">Belongs to the drug/metabolite transporter (DMT) superfamily. Small multidrug resistance (SMR) (TC 2.A.7.1) family.</text>
</comment>
<keyword evidence="4" id="KW-1003">Cell membrane</keyword>
<feature type="transmembrane region" description="Helical" evidence="10">
    <location>
        <begin position="58"/>
        <end position="75"/>
    </location>
</feature>